<dbReference type="Proteomes" id="UP000596742">
    <property type="component" value="Unassembled WGS sequence"/>
</dbReference>
<organism evidence="1 2">
    <name type="scientific">Mytilus galloprovincialis</name>
    <name type="common">Mediterranean mussel</name>
    <dbReference type="NCBI Taxonomy" id="29158"/>
    <lineage>
        <taxon>Eukaryota</taxon>
        <taxon>Metazoa</taxon>
        <taxon>Spiralia</taxon>
        <taxon>Lophotrochozoa</taxon>
        <taxon>Mollusca</taxon>
        <taxon>Bivalvia</taxon>
        <taxon>Autobranchia</taxon>
        <taxon>Pteriomorphia</taxon>
        <taxon>Mytilida</taxon>
        <taxon>Mytiloidea</taxon>
        <taxon>Mytilidae</taxon>
        <taxon>Mytilinae</taxon>
        <taxon>Mytilus</taxon>
    </lineage>
</organism>
<reference evidence="1" key="1">
    <citation type="submission" date="2018-11" db="EMBL/GenBank/DDBJ databases">
        <authorList>
            <person name="Alioto T."/>
            <person name="Alioto T."/>
        </authorList>
    </citation>
    <scope>NUCLEOTIDE SEQUENCE</scope>
</reference>
<evidence type="ECO:0000313" key="1">
    <source>
        <dbReference type="EMBL" id="VDI54091.1"/>
    </source>
</evidence>
<dbReference type="InterPro" id="IPR046350">
    <property type="entry name" value="Cystatin_sf"/>
</dbReference>
<evidence type="ECO:0008006" key="3">
    <source>
        <dbReference type="Google" id="ProtNLM"/>
    </source>
</evidence>
<accession>A0A8B6FV87</accession>
<protein>
    <recommendedName>
        <fullName evidence="3">Cystatin domain-containing protein</fullName>
    </recommendedName>
</protein>
<gene>
    <name evidence="1" type="ORF">MGAL_10B015575</name>
</gene>
<keyword evidence="2" id="KW-1185">Reference proteome</keyword>
<dbReference type="Gene3D" id="3.10.450.10">
    <property type="match status" value="1"/>
</dbReference>
<dbReference type="SUPFAM" id="SSF54403">
    <property type="entry name" value="Cystatin/monellin"/>
    <property type="match status" value="1"/>
</dbReference>
<evidence type="ECO:0000313" key="2">
    <source>
        <dbReference type="Proteomes" id="UP000596742"/>
    </source>
</evidence>
<sequence length="100" mass="11221">MAFEPGAYMVERKCGAEEQQLVGSTQMKQAVQRARNGEDPGEMLALTYRSQVVNGFQYVVKVKTADNVFLLLKILQPPGTTRANAQFERLKVTDQIPIDF</sequence>
<dbReference type="AlphaFoldDB" id="A0A8B6FV87"/>
<name>A0A8B6FV87_MYTGA</name>
<dbReference type="OrthoDB" id="2429551at2759"/>
<comment type="caution">
    <text evidence="1">The sequence shown here is derived from an EMBL/GenBank/DDBJ whole genome shotgun (WGS) entry which is preliminary data.</text>
</comment>
<proteinExistence type="predicted"/>
<dbReference type="EMBL" id="UYJE01007366">
    <property type="protein sequence ID" value="VDI54091.1"/>
    <property type="molecule type" value="Genomic_DNA"/>
</dbReference>